<evidence type="ECO:0000313" key="3">
    <source>
        <dbReference type="Proteomes" id="UP001500767"/>
    </source>
</evidence>
<comment type="caution">
    <text evidence="2">The sequence shown here is derived from an EMBL/GenBank/DDBJ whole genome shotgun (WGS) entry which is preliminary data.</text>
</comment>
<keyword evidence="1" id="KW-0472">Membrane</keyword>
<dbReference type="EMBL" id="BAAAYR010000004">
    <property type="protein sequence ID" value="GAA3569226.1"/>
    <property type="molecule type" value="Genomic_DNA"/>
</dbReference>
<feature type="transmembrane region" description="Helical" evidence="1">
    <location>
        <begin position="144"/>
        <end position="161"/>
    </location>
</feature>
<gene>
    <name evidence="2" type="ORF">GCM10022197_26890</name>
</gene>
<feature type="transmembrane region" description="Helical" evidence="1">
    <location>
        <begin position="43"/>
        <end position="61"/>
    </location>
</feature>
<feature type="transmembrane region" description="Helical" evidence="1">
    <location>
        <begin position="113"/>
        <end position="132"/>
    </location>
</feature>
<dbReference type="Proteomes" id="UP001500767">
    <property type="component" value="Unassembled WGS sequence"/>
</dbReference>
<protein>
    <submittedName>
        <fullName evidence="2">Uncharacterized protein</fullName>
    </submittedName>
</protein>
<evidence type="ECO:0000313" key="2">
    <source>
        <dbReference type="EMBL" id="GAA3569226.1"/>
    </source>
</evidence>
<keyword evidence="1" id="KW-0812">Transmembrane</keyword>
<sequence length="179" mass="19355">MRRRRITLIVVALVVLLAMGLAVAVCAPVELLEPSSASAAREAVGLVLVIAGLVTVVVTGVRARRAGALRLVWNSPTATIPRERRRRLLARVRRDLPVVAEEQEDAGALADSLVRQVAMVPVYGGFVVYVLGQSLVASSVFSRWSALLAAVVITAALPLVVRDARRARRWLARHLLTEN</sequence>
<keyword evidence="1" id="KW-1133">Transmembrane helix</keyword>
<organism evidence="2 3">
    <name type="scientific">Microlunatus spumicola</name>
    <dbReference type="NCBI Taxonomy" id="81499"/>
    <lineage>
        <taxon>Bacteria</taxon>
        <taxon>Bacillati</taxon>
        <taxon>Actinomycetota</taxon>
        <taxon>Actinomycetes</taxon>
        <taxon>Propionibacteriales</taxon>
        <taxon>Propionibacteriaceae</taxon>
        <taxon>Microlunatus</taxon>
    </lineage>
</organism>
<name>A0ABP6XNH3_9ACTN</name>
<accession>A0ABP6XNH3</accession>
<evidence type="ECO:0000256" key="1">
    <source>
        <dbReference type="SAM" id="Phobius"/>
    </source>
</evidence>
<proteinExistence type="predicted"/>
<dbReference type="RefSeq" id="WP_204913164.1">
    <property type="nucleotide sequence ID" value="NZ_BAAAYR010000004.1"/>
</dbReference>
<reference evidence="3" key="1">
    <citation type="journal article" date="2019" name="Int. J. Syst. Evol. Microbiol.">
        <title>The Global Catalogue of Microorganisms (GCM) 10K type strain sequencing project: providing services to taxonomists for standard genome sequencing and annotation.</title>
        <authorList>
            <consortium name="The Broad Institute Genomics Platform"/>
            <consortium name="The Broad Institute Genome Sequencing Center for Infectious Disease"/>
            <person name="Wu L."/>
            <person name="Ma J."/>
        </authorList>
    </citation>
    <scope>NUCLEOTIDE SEQUENCE [LARGE SCALE GENOMIC DNA]</scope>
    <source>
        <strain evidence="3">JCM 16540</strain>
    </source>
</reference>
<keyword evidence="3" id="KW-1185">Reference proteome</keyword>